<proteinExistence type="predicted"/>
<sequence length="146" mass="16058">MPCKTNTVGQTQFVHLLADRLHIRPLACKHEGKCFPALRIAGAAFEDALDILLPVHLPAVEQNRFVRQVKLCLCGSCARRARVNVRCAVWHDDHLADIAIVIECLLGALTHGPDFVAALVKIHDGCHGDVCEHLCSRDLVEIVIVT</sequence>
<accession>A0A645HTI3</accession>
<reference evidence="1" key="1">
    <citation type="submission" date="2019-08" db="EMBL/GenBank/DDBJ databases">
        <authorList>
            <person name="Kucharzyk K."/>
            <person name="Murdoch R.W."/>
            <person name="Higgins S."/>
            <person name="Loffler F."/>
        </authorList>
    </citation>
    <scope>NUCLEOTIDE SEQUENCE</scope>
</reference>
<comment type="caution">
    <text evidence="1">The sequence shown here is derived from an EMBL/GenBank/DDBJ whole genome shotgun (WGS) entry which is preliminary data.</text>
</comment>
<organism evidence="1">
    <name type="scientific">bioreactor metagenome</name>
    <dbReference type="NCBI Taxonomy" id="1076179"/>
    <lineage>
        <taxon>unclassified sequences</taxon>
        <taxon>metagenomes</taxon>
        <taxon>ecological metagenomes</taxon>
    </lineage>
</organism>
<dbReference type="AlphaFoldDB" id="A0A645HTI3"/>
<dbReference type="EMBL" id="VSSQ01100085">
    <property type="protein sequence ID" value="MPN42375.1"/>
    <property type="molecule type" value="Genomic_DNA"/>
</dbReference>
<protein>
    <submittedName>
        <fullName evidence="1">Uncharacterized protein</fullName>
    </submittedName>
</protein>
<evidence type="ECO:0000313" key="1">
    <source>
        <dbReference type="EMBL" id="MPN42375.1"/>
    </source>
</evidence>
<name>A0A645HTI3_9ZZZZ</name>
<gene>
    <name evidence="1" type="ORF">SDC9_189932</name>
</gene>